<reference evidence="2 3" key="1">
    <citation type="submission" date="2018-10" db="EMBL/GenBank/DDBJ databases">
        <title>The complete genome of Acinetobacter wuhouensis strain WCHAW010062.</title>
        <authorList>
            <person name="Hu Y."/>
            <person name="Long H."/>
            <person name="Feng Y."/>
            <person name="Zong Z."/>
        </authorList>
    </citation>
    <scope>NUCLEOTIDE SEQUENCE [LARGE SCALE GENOMIC DNA]</scope>
    <source>
        <strain evidence="2 3">WCHAW010062</strain>
    </source>
</reference>
<protein>
    <submittedName>
        <fullName evidence="2">SMI1/KNR4 family protein</fullName>
    </submittedName>
</protein>
<proteinExistence type="predicted"/>
<accession>A0A3G2SYZ3</accession>
<evidence type="ECO:0000313" key="2">
    <source>
        <dbReference type="EMBL" id="AYO53123.1"/>
    </source>
</evidence>
<evidence type="ECO:0000313" key="3">
    <source>
        <dbReference type="Proteomes" id="UP000279962"/>
    </source>
</evidence>
<dbReference type="RefSeq" id="WP_116733246.1">
    <property type="nucleotide sequence ID" value="NZ_CP033133.1"/>
</dbReference>
<dbReference type="EMBL" id="CP033133">
    <property type="protein sequence ID" value="AYO53123.1"/>
    <property type="molecule type" value="Genomic_DNA"/>
</dbReference>
<dbReference type="InterPro" id="IPR018958">
    <property type="entry name" value="Knr4/Smi1-like_dom"/>
</dbReference>
<dbReference type="Pfam" id="PF09346">
    <property type="entry name" value="SMI1_KNR4"/>
    <property type="match status" value="1"/>
</dbReference>
<dbReference type="Gene3D" id="3.40.1580.10">
    <property type="entry name" value="SMI1/KNR4-like"/>
    <property type="match status" value="1"/>
</dbReference>
<name>A0A3G2SYZ3_9GAMM</name>
<sequence length="239" mass="27920">MNQRLQSISNKLQQLKSLDIHFQLFGAHRHHYQLNPVISLETIQQFEQTHLIGLPEDYVAFLTQLGNGGAGPFYGLEAFERILFVDLDRPNDNNLLYPNLPFPHLVAWNEPFNATCDEDNEAEFEQQYFEFHQHQMDGTIAICNYGCGVSLNLVVNGTEYGHIWTNDRANDGGIYPSQELGNTERLNFLDWYELWLDQSLVEIHEKQVQKEAQIDNLENKQIESHLHDSSKQKAWWKFW</sequence>
<dbReference type="Proteomes" id="UP000279962">
    <property type="component" value="Chromosome"/>
</dbReference>
<organism evidence="2 3">
    <name type="scientific">Acinetobacter wuhouensis</name>
    <dbReference type="NCBI Taxonomy" id="1879050"/>
    <lineage>
        <taxon>Bacteria</taxon>
        <taxon>Pseudomonadati</taxon>
        <taxon>Pseudomonadota</taxon>
        <taxon>Gammaproteobacteria</taxon>
        <taxon>Moraxellales</taxon>
        <taxon>Moraxellaceae</taxon>
        <taxon>Acinetobacter</taxon>
    </lineage>
</organism>
<dbReference type="SUPFAM" id="SSF160631">
    <property type="entry name" value="SMI1/KNR4-like"/>
    <property type="match status" value="1"/>
</dbReference>
<feature type="domain" description="Knr4/Smi1-like" evidence="1">
    <location>
        <begin position="38"/>
        <end position="165"/>
    </location>
</feature>
<evidence type="ECO:0000259" key="1">
    <source>
        <dbReference type="Pfam" id="PF09346"/>
    </source>
</evidence>
<dbReference type="AlphaFoldDB" id="A0A3G2SYZ3"/>
<gene>
    <name evidence="2" type="ORF">CDG68_05330</name>
</gene>
<dbReference type="InterPro" id="IPR037883">
    <property type="entry name" value="Knr4/Smi1-like_sf"/>
</dbReference>